<evidence type="ECO:0000256" key="2">
    <source>
        <dbReference type="SAM" id="MobiDB-lite"/>
    </source>
</evidence>
<comment type="pathway">
    <text evidence="1">Cell wall biogenesis; peptidoglycan recycling.</text>
</comment>
<keyword evidence="1" id="KW-0547">Nucleotide-binding</keyword>
<dbReference type="SUPFAM" id="SSF53067">
    <property type="entry name" value="Actin-like ATPase domain"/>
    <property type="match status" value="1"/>
</dbReference>
<comment type="similarity">
    <text evidence="1">Belongs to the anhydro-N-acetylmuramic acid kinase family.</text>
</comment>
<dbReference type="GO" id="GO:0016773">
    <property type="term" value="F:phosphotransferase activity, alcohol group as acceptor"/>
    <property type="evidence" value="ECO:0007669"/>
    <property type="project" value="UniProtKB-UniRule"/>
</dbReference>
<accession>A0A5Q3QHX2</accession>
<dbReference type="EC" id="2.7.1.170" evidence="1"/>
<evidence type="ECO:0000313" key="3">
    <source>
        <dbReference type="EMBL" id="QGK71049.1"/>
    </source>
</evidence>
<protein>
    <recommendedName>
        <fullName evidence="1">Anhydro-N-acetylmuramic acid kinase</fullName>
        <ecNumber evidence="1">2.7.1.170</ecNumber>
    </recommendedName>
    <alternativeName>
        <fullName evidence="1">AnhMurNAc kinase</fullName>
    </alternativeName>
</protein>
<dbReference type="AlphaFoldDB" id="A0A5Q3QHX2"/>
<dbReference type="Gene3D" id="3.30.420.40">
    <property type="match status" value="2"/>
</dbReference>
<dbReference type="PANTHER" id="PTHR30605">
    <property type="entry name" value="ANHYDRO-N-ACETYLMURAMIC ACID KINASE"/>
    <property type="match status" value="1"/>
</dbReference>
<dbReference type="PANTHER" id="PTHR30605:SF0">
    <property type="entry name" value="ANHYDRO-N-ACETYLMURAMIC ACID KINASE"/>
    <property type="match status" value="1"/>
</dbReference>
<dbReference type="GO" id="GO:0016301">
    <property type="term" value="F:kinase activity"/>
    <property type="evidence" value="ECO:0007669"/>
    <property type="project" value="UniProtKB-KW"/>
</dbReference>
<dbReference type="KEGG" id="sace:GIY23_17340"/>
<comment type="catalytic activity">
    <reaction evidence="1">
        <text>1,6-anhydro-N-acetyl-beta-muramate + ATP + H2O = N-acetyl-D-muramate 6-phosphate + ADP + H(+)</text>
        <dbReference type="Rhea" id="RHEA:24952"/>
        <dbReference type="ChEBI" id="CHEBI:15377"/>
        <dbReference type="ChEBI" id="CHEBI:15378"/>
        <dbReference type="ChEBI" id="CHEBI:30616"/>
        <dbReference type="ChEBI" id="CHEBI:58690"/>
        <dbReference type="ChEBI" id="CHEBI:58722"/>
        <dbReference type="ChEBI" id="CHEBI:456216"/>
        <dbReference type="EC" id="2.7.1.170"/>
    </reaction>
</comment>
<keyword evidence="1" id="KW-0119">Carbohydrate metabolism</keyword>
<keyword evidence="1" id="KW-0067">ATP-binding</keyword>
<dbReference type="Proteomes" id="UP000371041">
    <property type="component" value="Chromosome"/>
</dbReference>
<gene>
    <name evidence="1" type="primary">anmK</name>
    <name evidence="3" type="ORF">GIY23_17340</name>
</gene>
<dbReference type="GO" id="GO:0006040">
    <property type="term" value="P:amino sugar metabolic process"/>
    <property type="evidence" value="ECO:0007669"/>
    <property type="project" value="InterPro"/>
</dbReference>
<dbReference type="GO" id="GO:0097175">
    <property type="term" value="P:1,6-anhydro-N-acetyl-beta-muramic acid catabolic process"/>
    <property type="evidence" value="ECO:0007669"/>
    <property type="project" value="UniProtKB-UniRule"/>
</dbReference>
<dbReference type="UniPathway" id="UPA00544"/>
<name>A0A5Q3QHX2_9PSEU</name>
<keyword evidence="4" id="KW-1185">Reference proteome</keyword>
<dbReference type="NCBIfam" id="NF007146">
    <property type="entry name" value="PRK09585.2-6"/>
    <property type="match status" value="1"/>
</dbReference>
<evidence type="ECO:0000313" key="4">
    <source>
        <dbReference type="Proteomes" id="UP000371041"/>
    </source>
</evidence>
<proteinExistence type="inferred from homology"/>
<dbReference type="GO" id="GO:0005524">
    <property type="term" value="F:ATP binding"/>
    <property type="evidence" value="ECO:0007669"/>
    <property type="project" value="UniProtKB-UniRule"/>
</dbReference>
<reference evidence="4" key="1">
    <citation type="submission" date="2019-11" db="EMBL/GenBank/DDBJ databases">
        <title>The complete genome sequence of Saccharopolyspora sp. E2A.</title>
        <authorList>
            <person name="Zhang G."/>
        </authorList>
    </citation>
    <scope>NUCLEOTIDE SEQUENCE [LARGE SCALE GENOMIC DNA]</scope>
    <source>
        <strain evidence="4">E2A</strain>
    </source>
</reference>
<comment type="pathway">
    <text evidence="1">Amino-sugar metabolism; 1,6-anhydro-N-acetylmuramate degradation.</text>
</comment>
<dbReference type="GO" id="GO:0009254">
    <property type="term" value="P:peptidoglycan turnover"/>
    <property type="evidence" value="ECO:0007669"/>
    <property type="project" value="UniProtKB-UniRule"/>
</dbReference>
<keyword evidence="1 3" id="KW-0418">Kinase</keyword>
<organism evidence="3 4">
    <name type="scientific">Allosaccharopolyspora coralli</name>
    <dbReference type="NCBI Taxonomy" id="2665642"/>
    <lineage>
        <taxon>Bacteria</taxon>
        <taxon>Bacillati</taxon>
        <taxon>Actinomycetota</taxon>
        <taxon>Actinomycetes</taxon>
        <taxon>Pseudonocardiales</taxon>
        <taxon>Pseudonocardiaceae</taxon>
        <taxon>Allosaccharopolyspora</taxon>
    </lineage>
</organism>
<dbReference type="Pfam" id="PF03702">
    <property type="entry name" value="AnmK"/>
    <property type="match status" value="1"/>
</dbReference>
<dbReference type="InterPro" id="IPR005338">
    <property type="entry name" value="Anhydro_N_Ac-Mur_kinase"/>
</dbReference>
<feature type="binding site" evidence="1">
    <location>
        <begin position="29"/>
        <end position="36"/>
    </location>
    <ligand>
        <name>ATP</name>
        <dbReference type="ChEBI" id="CHEBI:30616"/>
    </ligand>
</feature>
<sequence length="431" mass="44396">MRAKCLHPPAVSHTPQVVGAWRIVGLLSGTSMDGIDVAVGDLWLDGDTVHLRPLGHDELAFPPGLRTRLLSALPPAELTAHDLCVLDTEIGQEFAAAARHAIDTLAAGRADVVASLGQTLYHWVENGQARGTLQIGQPAWIAEATNLPVIADLRARDVAAGGHGAPLAAVIDTLWLADGAGPERTRIALNIGGIANITVVGSGRPLAYDTGPGNALLDLAATRVTGGAATHDVDGALAARGSVRAEILDALLDDDYFTAPPPKSTGKEHFNAALLDRALAGLAVDDADLLATLTEFTAVTIADACLGHRPHDVLVSGGGGANPTLMAALRRHLDPQGVAVSTSDSLGLPASSKEAHLTALIGFLTWVGLPGNVPSSTGATGPRTLGTIVPGGRPLALPEPAAHPVRRLRVHPHDSTADRDHQEAPCTQSTS</sequence>
<dbReference type="UniPathway" id="UPA00343"/>
<evidence type="ECO:0000256" key="1">
    <source>
        <dbReference type="HAMAP-Rule" id="MF_01270"/>
    </source>
</evidence>
<feature type="region of interest" description="Disordered" evidence="2">
    <location>
        <begin position="375"/>
        <end position="399"/>
    </location>
</feature>
<dbReference type="EMBL" id="CP045929">
    <property type="protein sequence ID" value="QGK71049.1"/>
    <property type="molecule type" value="Genomic_DNA"/>
</dbReference>
<dbReference type="HAMAP" id="MF_01270">
    <property type="entry name" value="AnhMurNAc_kinase"/>
    <property type="match status" value="1"/>
</dbReference>
<keyword evidence="1 3" id="KW-0808">Transferase</keyword>
<comment type="function">
    <text evidence="1">Catalyzes the specific phosphorylation of 1,6-anhydro-N-acetylmuramic acid (anhMurNAc) with the simultaneous cleavage of the 1,6-anhydro ring, generating MurNAc-6-P. Is required for the utilization of anhMurNAc either imported from the medium or derived from its own cell wall murein, and thus plays a role in cell wall recycling.</text>
</comment>
<dbReference type="InterPro" id="IPR043129">
    <property type="entry name" value="ATPase_NBD"/>
</dbReference>